<name>A0ABZ0QRG1_9FIRM</name>
<keyword evidence="2" id="KW-1133">Transmembrane helix</keyword>
<protein>
    <recommendedName>
        <fullName evidence="5">LPXTG cell wall anchor domain-containing protein</fullName>
    </recommendedName>
</protein>
<accession>A0ABZ0QRG1</accession>
<dbReference type="EMBL" id="CP132508">
    <property type="protein sequence ID" value="WPD20056.1"/>
    <property type="molecule type" value="Genomic_DNA"/>
</dbReference>
<organism evidence="3 4">
    <name type="scientific">Thermaerobacter composti</name>
    <dbReference type="NCBI Taxonomy" id="554949"/>
    <lineage>
        <taxon>Bacteria</taxon>
        <taxon>Bacillati</taxon>
        <taxon>Bacillota</taxon>
        <taxon>Clostridia</taxon>
        <taxon>Eubacteriales</taxon>
        <taxon>Clostridiales Family XVII. Incertae Sedis</taxon>
        <taxon>Thermaerobacter</taxon>
    </lineage>
</organism>
<keyword evidence="2" id="KW-0812">Transmembrane</keyword>
<reference evidence="3 4" key="1">
    <citation type="submission" date="2023-08" db="EMBL/GenBank/DDBJ databases">
        <title>Genome sequence of Thermaerobacter compostii strain Ins1, a spore-forming filamentous bacterium isolated from a deep geothermal reservoir.</title>
        <authorList>
            <person name="Bregnard D."/>
            <person name="Gonzalez D."/>
            <person name="Junier P."/>
        </authorList>
    </citation>
    <scope>NUCLEOTIDE SEQUENCE [LARGE SCALE GENOMIC DNA]</scope>
    <source>
        <strain evidence="3 4">Ins1</strain>
    </source>
</reference>
<proteinExistence type="predicted"/>
<keyword evidence="4" id="KW-1185">Reference proteome</keyword>
<evidence type="ECO:0000256" key="2">
    <source>
        <dbReference type="SAM" id="Phobius"/>
    </source>
</evidence>
<evidence type="ECO:0000256" key="1">
    <source>
        <dbReference type="SAM" id="MobiDB-lite"/>
    </source>
</evidence>
<sequence length="133" mass="13154">MAGWVAAGMAAAPRPAGPEGPTAWAAAVGALLFAVALGYAVGRRRGRREGYRLGRAEAPLLLRAEALVRGACPVCDGDPAAAAAGGDGRPRGDKVAPQRGAPGPRAPARRAGGRAAPDPADPEPDGPGGPVRP</sequence>
<evidence type="ECO:0000313" key="4">
    <source>
        <dbReference type="Proteomes" id="UP001304683"/>
    </source>
</evidence>
<feature type="region of interest" description="Disordered" evidence="1">
    <location>
        <begin position="78"/>
        <end position="133"/>
    </location>
</feature>
<gene>
    <name evidence="3" type="ORF">Q5761_05300</name>
</gene>
<dbReference type="RefSeq" id="WP_318751459.1">
    <property type="nucleotide sequence ID" value="NZ_CP132508.1"/>
</dbReference>
<evidence type="ECO:0008006" key="5">
    <source>
        <dbReference type="Google" id="ProtNLM"/>
    </source>
</evidence>
<evidence type="ECO:0000313" key="3">
    <source>
        <dbReference type="EMBL" id="WPD20056.1"/>
    </source>
</evidence>
<keyword evidence="2" id="KW-0472">Membrane</keyword>
<dbReference type="Proteomes" id="UP001304683">
    <property type="component" value="Chromosome"/>
</dbReference>
<feature type="transmembrane region" description="Helical" evidence="2">
    <location>
        <begin position="23"/>
        <end position="42"/>
    </location>
</feature>